<dbReference type="InterPro" id="IPR023974">
    <property type="entry name" value="HxsD"/>
</dbReference>
<proteinExistence type="predicted"/>
<dbReference type="NCBIfam" id="TIGR03976">
    <property type="entry name" value="chp_LLNDYxLRE"/>
    <property type="match status" value="1"/>
</dbReference>
<organism evidence="1">
    <name type="scientific">marine metagenome</name>
    <dbReference type="NCBI Taxonomy" id="408172"/>
    <lineage>
        <taxon>unclassified sequences</taxon>
        <taxon>metagenomes</taxon>
        <taxon>ecological metagenomes</taxon>
    </lineage>
</organism>
<evidence type="ECO:0000313" key="1">
    <source>
        <dbReference type="EMBL" id="SVC10012.1"/>
    </source>
</evidence>
<reference evidence="1" key="1">
    <citation type="submission" date="2018-05" db="EMBL/GenBank/DDBJ databases">
        <authorList>
            <person name="Lanie J.A."/>
            <person name="Ng W.-L."/>
            <person name="Kazmierczak K.M."/>
            <person name="Andrzejewski T.M."/>
            <person name="Davidsen T.M."/>
            <person name="Wayne K.J."/>
            <person name="Tettelin H."/>
            <person name="Glass J.I."/>
            <person name="Rusch D."/>
            <person name="Podicherti R."/>
            <person name="Tsui H.-C.T."/>
            <person name="Winkler M.E."/>
        </authorList>
    </citation>
    <scope>NUCLEOTIDE SEQUENCE</scope>
</reference>
<evidence type="ECO:0008006" key="2">
    <source>
        <dbReference type="Google" id="ProtNLM"/>
    </source>
</evidence>
<dbReference type="EMBL" id="UINC01073540">
    <property type="protein sequence ID" value="SVC10012.1"/>
    <property type="molecule type" value="Genomic_DNA"/>
</dbReference>
<name>A0A382JF77_9ZZZZ</name>
<gene>
    <name evidence="1" type="ORF">METZ01_LOCUS262866</name>
</gene>
<accession>A0A382JF77</accession>
<dbReference type="AlphaFoldDB" id="A0A382JF77"/>
<protein>
    <recommendedName>
        <fullName evidence="2">His-Xaa-Ser system protein HxsD</fullName>
    </recommendedName>
</protein>
<sequence length="90" mass="10986">MKSKEYSKKNYSEWVIRNSLYWFSNYNKWSLEESEEFWSVSIQEDEESAIQELDRLINDYLLREKIMKKTEGVREKIALKVLQSIEEKIN</sequence>